<sequence>MVDHKKIIKTGLVGYGYVGQTFHAPLIASIKGLELAAVVSGHPEKVKKDWPDVTVYTKAEDLFHNSDIDLIVLATPNDTHMPLAKEALSLGKHVVVDKPFTLTLAEARILAKIASQKERLLSVFQNRRWDSDFLGIKQAIEAQRVGQISQFESHFDRYRPAVRERWREEAIPGGGLWYDLAPHMVDQALQLFGLPDSVQASFATQRQGAKITDWVHVILAYGEKRIILQGSMLAAGGTARFTLHGDKGSLIKRLPDQQEAQLRAGMKPGAAGWGEDPDDIHFWDGEGNTTHWPVPAGDQRGYYQAIYEALTGSAPNPVTPAEAIAVMAVIEAAIHSDALGQRVKLDLTEDERKAFSH</sequence>
<dbReference type="AlphaFoldDB" id="F8EUM4"/>
<evidence type="ECO:0000259" key="4">
    <source>
        <dbReference type="Pfam" id="PF02894"/>
    </source>
</evidence>
<dbReference type="PANTHER" id="PTHR43708">
    <property type="entry name" value="CONSERVED EXPRESSED OXIDOREDUCTASE (EUROFUNG)"/>
    <property type="match status" value="1"/>
</dbReference>
<dbReference type="PANTHER" id="PTHR43708:SF5">
    <property type="entry name" value="CONSERVED EXPRESSED OXIDOREDUCTASE (EUROFUNG)-RELATED"/>
    <property type="match status" value="1"/>
</dbReference>
<dbReference type="KEGG" id="zmp:Zymop_1279"/>
<evidence type="ECO:0000313" key="5">
    <source>
        <dbReference type="EMBL" id="AEI38170.1"/>
    </source>
</evidence>
<dbReference type="Gene3D" id="3.30.360.10">
    <property type="entry name" value="Dihydrodipicolinate Reductase, domain 2"/>
    <property type="match status" value="1"/>
</dbReference>
<evidence type="ECO:0000256" key="1">
    <source>
        <dbReference type="ARBA" id="ARBA00010928"/>
    </source>
</evidence>
<dbReference type="InterPro" id="IPR051317">
    <property type="entry name" value="Gfo/Idh/MocA_oxidoreduct"/>
</dbReference>
<accession>F8EUM4</accession>
<feature type="domain" description="Gfo/Idh/MocA-like oxidoreductase C-terminal" evidence="4">
    <location>
        <begin position="137"/>
        <end position="345"/>
    </location>
</feature>
<reference evidence="5 6" key="1">
    <citation type="journal article" date="2011" name="J. Bacteriol.">
        <title>Genome sequence of the ethanol-producing Zymomonas mobilis subsp. pomaceae lectotype strain ATCC 29192.</title>
        <authorList>
            <person name="Kouvelis V.N."/>
            <person name="Davenport K.W."/>
            <person name="Brettin T.S."/>
            <person name="Bruce D."/>
            <person name="Detter C."/>
            <person name="Han C.S."/>
            <person name="Nolan M."/>
            <person name="Tapia R."/>
            <person name="Damoulaki A."/>
            <person name="Kyrpides N.C."/>
            <person name="Typas M.A."/>
            <person name="Pappas K.M."/>
        </authorList>
    </citation>
    <scope>NUCLEOTIDE SEQUENCE [LARGE SCALE GENOMIC DNA]</scope>
    <source>
        <strain evidence="6">ATCC 29192 / DSM 22645 / JCM 10191 / CCUG 17912 / NBRC 13757 / NCIMB 11200 / NRRL B-4491 / Barker I</strain>
    </source>
</reference>
<dbReference type="InterPro" id="IPR036291">
    <property type="entry name" value="NAD(P)-bd_dom_sf"/>
</dbReference>
<evidence type="ECO:0000259" key="3">
    <source>
        <dbReference type="Pfam" id="PF01408"/>
    </source>
</evidence>
<protein>
    <submittedName>
        <fullName evidence="5">Oxidoreductase domain protein</fullName>
    </submittedName>
</protein>
<dbReference type="SUPFAM" id="SSF51735">
    <property type="entry name" value="NAD(P)-binding Rossmann-fold domains"/>
    <property type="match status" value="1"/>
</dbReference>
<dbReference type="Pfam" id="PF01408">
    <property type="entry name" value="GFO_IDH_MocA"/>
    <property type="match status" value="1"/>
</dbReference>
<dbReference type="Pfam" id="PF02894">
    <property type="entry name" value="GFO_IDH_MocA_C"/>
    <property type="match status" value="1"/>
</dbReference>
<gene>
    <name evidence="5" type="ordered locus">Zymop_1279</name>
</gene>
<dbReference type="PATRIC" id="fig|579138.3.peg.1356"/>
<dbReference type="STRING" id="579138.Zymop_1279"/>
<dbReference type="GO" id="GO:0016491">
    <property type="term" value="F:oxidoreductase activity"/>
    <property type="evidence" value="ECO:0007669"/>
    <property type="project" value="UniProtKB-KW"/>
</dbReference>
<dbReference type="Gene3D" id="3.40.50.720">
    <property type="entry name" value="NAD(P)-binding Rossmann-like Domain"/>
    <property type="match status" value="1"/>
</dbReference>
<dbReference type="Proteomes" id="UP000000491">
    <property type="component" value="Chromosome"/>
</dbReference>
<evidence type="ECO:0000313" key="6">
    <source>
        <dbReference type="Proteomes" id="UP000000491"/>
    </source>
</evidence>
<dbReference type="GO" id="GO:0000166">
    <property type="term" value="F:nucleotide binding"/>
    <property type="evidence" value="ECO:0007669"/>
    <property type="project" value="InterPro"/>
</dbReference>
<name>F8EUM4_ZYMMT</name>
<keyword evidence="2" id="KW-0560">Oxidoreductase</keyword>
<feature type="domain" description="Gfo/Idh/MocA-like oxidoreductase N-terminal" evidence="3">
    <location>
        <begin position="8"/>
        <end position="123"/>
    </location>
</feature>
<evidence type="ECO:0000256" key="2">
    <source>
        <dbReference type="ARBA" id="ARBA00023002"/>
    </source>
</evidence>
<dbReference type="eggNOG" id="COG0673">
    <property type="taxonomic scope" value="Bacteria"/>
</dbReference>
<dbReference type="InterPro" id="IPR004104">
    <property type="entry name" value="Gfo/Idh/MocA-like_OxRdtase_C"/>
</dbReference>
<dbReference type="InterPro" id="IPR000683">
    <property type="entry name" value="Gfo/Idh/MocA-like_OxRdtase_N"/>
</dbReference>
<dbReference type="HOGENOM" id="CLU_023194_19_1_5"/>
<comment type="similarity">
    <text evidence="1">Belongs to the Gfo/Idh/MocA family.</text>
</comment>
<organism evidence="5 6">
    <name type="scientific">Zymomonas mobilis subsp. pomaceae (strain ATCC 29192 / DSM 22645 / JCM 10191 / CCUG 17912 / NBRC 13757 / NCIMB 11200 / NRRL B-4491 / Barker I)</name>
    <dbReference type="NCBI Taxonomy" id="579138"/>
    <lineage>
        <taxon>Bacteria</taxon>
        <taxon>Pseudomonadati</taxon>
        <taxon>Pseudomonadota</taxon>
        <taxon>Alphaproteobacteria</taxon>
        <taxon>Sphingomonadales</taxon>
        <taxon>Zymomonadaceae</taxon>
        <taxon>Zymomonas</taxon>
    </lineage>
</organism>
<dbReference type="RefSeq" id="WP_013934565.1">
    <property type="nucleotide sequence ID" value="NC_015709.1"/>
</dbReference>
<dbReference type="EMBL" id="CP002865">
    <property type="protein sequence ID" value="AEI38170.1"/>
    <property type="molecule type" value="Genomic_DNA"/>
</dbReference>
<proteinExistence type="inferred from homology"/>
<dbReference type="NCBIfam" id="NF008607">
    <property type="entry name" value="PRK11579.1"/>
    <property type="match status" value="1"/>
</dbReference>